<proteinExistence type="predicted"/>
<dbReference type="KEGG" id="thyd:TTHT_0496"/>
<keyword evidence="2" id="KW-0812">Transmembrane</keyword>
<evidence type="ECO:0000256" key="1">
    <source>
        <dbReference type="SAM" id="MobiDB-lite"/>
    </source>
</evidence>
<sequence length="291" mass="33558">MKTFFAIIGALFVFFVVFVVGIFVAVSYFSSPLTSTADNFFTSIKNNNYQEAEKYLSENFKRITTIDEVKKAFPYDRFKYYTDCTFYTKEANADGTGKLEGKVNFYDGSFLKIKVDLIKENGDWKIDHIHLPQTGLSETQESNPINTTNPNNSNQNNTNQNNFSNTEINTTQVNNSSLNEEYLVHTNMVKLVKAILSDDYTDFYNSTSPQFKQTVSIVRMQEAFKVFKQAKINWQDIKNMKPVITSKEKEEHGIISFKGYYPTTPVHLGFNFEFINNNGEYQVFGVFLKFE</sequence>
<protein>
    <recommendedName>
        <fullName evidence="5">DUF4878 domain-containing protein</fullName>
    </recommendedName>
</protein>
<accession>A0A7R6SYR0</accession>
<dbReference type="Proteomes" id="UP000595564">
    <property type="component" value="Chromosome"/>
</dbReference>
<organism evidence="3 4">
    <name type="scientific">Thermotomaculum hydrothermale</name>
    <dbReference type="NCBI Taxonomy" id="981385"/>
    <lineage>
        <taxon>Bacteria</taxon>
        <taxon>Pseudomonadati</taxon>
        <taxon>Acidobacteriota</taxon>
        <taxon>Holophagae</taxon>
        <taxon>Thermotomaculales</taxon>
        <taxon>Thermotomaculaceae</taxon>
        <taxon>Thermotomaculum</taxon>
    </lineage>
</organism>
<dbReference type="RefSeq" id="WP_201328424.1">
    <property type="nucleotide sequence ID" value="NZ_AP017470.1"/>
</dbReference>
<evidence type="ECO:0000313" key="4">
    <source>
        <dbReference type="Proteomes" id="UP000595564"/>
    </source>
</evidence>
<evidence type="ECO:0000256" key="2">
    <source>
        <dbReference type="SAM" id="Phobius"/>
    </source>
</evidence>
<feature type="compositionally biased region" description="Low complexity" evidence="1">
    <location>
        <begin position="141"/>
        <end position="166"/>
    </location>
</feature>
<feature type="region of interest" description="Disordered" evidence="1">
    <location>
        <begin position="135"/>
        <end position="166"/>
    </location>
</feature>
<evidence type="ECO:0000313" key="3">
    <source>
        <dbReference type="EMBL" id="BBB32085.1"/>
    </source>
</evidence>
<keyword evidence="2" id="KW-0472">Membrane</keyword>
<name>A0A7R6SYR0_9BACT</name>
<reference evidence="3 4" key="1">
    <citation type="journal article" date="2012" name="Extremophiles">
        <title>Thermotomaculum hydrothermale gen. nov., sp. nov., a novel heterotrophic thermophile within the phylum Acidobacteria from a deep-sea hydrothermal vent chimney in the Southern Okinawa Trough.</title>
        <authorList>
            <person name="Izumi H."/>
            <person name="Nunoura T."/>
            <person name="Miyazaki M."/>
            <person name="Mino S."/>
            <person name="Toki T."/>
            <person name="Takai K."/>
            <person name="Sako Y."/>
            <person name="Sawabe T."/>
            <person name="Nakagawa S."/>
        </authorList>
    </citation>
    <scope>NUCLEOTIDE SEQUENCE [LARGE SCALE GENOMIC DNA]</scope>
    <source>
        <strain evidence="3 4">AC55</strain>
    </source>
</reference>
<feature type="transmembrane region" description="Helical" evidence="2">
    <location>
        <begin position="7"/>
        <end position="29"/>
    </location>
</feature>
<keyword evidence="4" id="KW-1185">Reference proteome</keyword>
<keyword evidence="2" id="KW-1133">Transmembrane helix</keyword>
<dbReference type="EMBL" id="AP017470">
    <property type="protein sequence ID" value="BBB32085.1"/>
    <property type="molecule type" value="Genomic_DNA"/>
</dbReference>
<evidence type="ECO:0008006" key="5">
    <source>
        <dbReference type="Google" id="ProtNLM"/>
    </source>
</evidence>
<gene>
    <name evidence="3" type="ORF">TTHT_0496</name>
</gene>
<dbReference type="AlphaFoldDB" id="A0A7R6SYR0"/>